<sequence length="99" mass="11567">MFNQRVFHFDDLHSLSPQRGGSHKKNRRIIPLFACRAICNGLDRDQPNRRPSSGDRLFFTATSARKRLPGLLELPRFLYYHQPQPRGDFSSDRQNLSQL</sequence>
<dbReference type="Proteomes" id="UP000244378">
    <property type="component" value="Unassembled WGS sequence"/>
</dbReference>
<organism evidence="1 2">
    <name type="scientific">Cronobacter muytjensii</name>
    <dbReference type="NCBI Taxonomy" id="413501"/>
    <lineage>
        <taxon>Bacteria</taxon>
        <taxon>Pseudomonadati</taxon>
        <taxon>Pseudomonadota</taxon>
        <taxon>Gammaproteobacteria</taxon>
        <taxon>Enterobacterales</taxon>
        <taxon>Enterobacteriaceae</taxon>
        <taxon>Cronobacter</taxon>
    </lineage>
</organism>
<evidence type="ECO:0000313" key="1">
    <source>
        <dbReference type="EMBL" id="PUX16338.1"/>
    </source>
</evidence>
<protein>
    <submittedName>
        <fullName evidence="1">Uncharacterized protein</fullName>
    </submittedName>
</protein>
<dbReference type="EMBL" id="MSAE01000008">
    <property type="protein sequence ID" value="PUX16338.1"/>
    <property type="molecule type" value="Genomic_DNA"/>
</dbReference>
<gene>
    <name evidence="1" type="ORF">AUN14_06180</name>
</gene>
<accession>A0A2T7AW32</accession>
<name>A0A2T7AW32_9ENTR</name>
<proteinExistence type="predicted"/>
<dbReference type="AlphaFoldDB" id="A0A2T7AW32"/>
<comment type="caution">
    <text evidence="1">The sequence shown here is derived from an EMBL/GenBank/DDBJ whole genome shotgun (WGS) entry which is preliminary data.</text>
</comment>
<reference evidence="1 2" key="1">
    <citation type="submission" date="2016-12" db="EMBL/GenBank/DDBJ databases">
        <title>Analysis of the Molecular Diversity Among Cronobacter Species Isolated from Filth Flies Using a Pan Genomic DNA Microarray.</title>
        <authorList>
            <person name="Pava-Ripoll M."/>
            <person name="Tall B."/>
            <person name="Farber J."/>
            <person name="Fanning S."/>
            <person name="Lehner A."/>
            <person name="Stephan R."/>
            <person name="Pagotto F."/>
            <person name="Iverson C."/>
            <person name="Ziobro G."/>
            <person name="Miller A."/>
            <person name="Pearson R."/>
            <person name="Yan Q."/>
            <person name="Kim M."/>
            <person name="Jeong S."/>
            <person name="Park J."/>
            <person name="Jun S."/>
            <person name="Choi H."/>
            <person name="Chung T."/>
            <person name="Yoo Y."/>
            <person name="Park E."/>
            <person name="Hwang S."/>
            <person name="Lee B."/>
            <person name="Sathyamoorthy V."/>
            <person name="Carter L."/>
            <person name="Mammel M."/>
            <person name="Jackson S."/>
            <person name="Kothary M."/>
            <person name="Patel I."/>
            <person name="Grim C."/>
            <person name="Gopinath G."/>
            <person name="Gangiredla J."/>
            <person name="Chase H."/>
        </authorList>
    </citation>
    <scope>NUCLEOTIDE SEQUENCE [LARGE SCALE GENOMIC DNA]</scope>
    <source>
        <strain evidence="1 2">MOD1-Md1s</strain>
    </source>
</reference>
<evidence type="ECO:0000313" key="2">
    <source>
        <dbReference type="Proteomes" id="UP000244378"/>
    </source>
</evidence>